<evidence type="ECO:0000313" key="3">
    <source>
        <dbReference type="EMBL" id="EMR64509.1"/>
    </source>
</evidence>
<reference evidence="4" key="1">
    <citation type="journal article" date="2013" name="Genome Announc.">
        <title>Draft genome sequence of the grapevine dieback fungus Eutypa lata UCR-EL1.</title>
        <authorList>
            <person name="Blanco-Ulate B."/>
            <person name="Rolshausen P.E."/>
            <person name="Cantu D."/>
        </authorList>
    </citation>
    <scope>NUCLEOTIDE SEQUENCE [LARGE SCALE GENOMIC DNA]</scope>
    <source>
        <strain evidence="4">UCR-EL1</strain>
    </source>
</reference>
<accession>M7SE49</accession>
<dbReference type="AlphaFoldDB" id="M7SE49"/>
<feature type="compositionally biased region" description="Polar residues" evidence="1">
    <location>
        <begin position="1"/>
        <end position="10"/>
    </location>
</feature>
<dbReference type="OMA" id="FKQREVM"/>
<dbReference type="STRING" id="1287681.M7SE49"/>
<dbReference type="eggNOG" id="ENOG502S33A">
    <property type="taxonomic scope" value="Eukaryota"/>
</dbReference>
<dbReference type="OrthoDB" id="2592504at2759"/>
<feature type="region of interest" description="Disordered" evidence="1">
    <location>
        <begin position="195"/>
        <end position="214"/>
    </location>
</feature>
<evidence type="ECO:0000256" key="1">
    <source>
        <dbReference type="SAM" id="MobiDB-lite"/>
    </source>
</evidence>
<dbReference type="PANTHER" id="PTHR42339">
    <property type="entry name" value="HISTONE H1"/>
    <property type="match status" value="1"/>
</dbReference>
<dbReference type="Pfam" id="PF24852">
    <property type="entry name" value="DUF7726"/>
    <property type="match status" value="2"/>
</dbReference>
<feature type="region of interest" description="Disordered" evidence="1">
    <location>
        <begin position="1"/>
        <end position="20"/>
    </location>
</feature>
<feature type="compositionally biased region" description="Low complexity" evidence="1">
    <location>
        <begin position="64"/>
        <end position="80"/>
    </location>
</feature>
<feature type="compositionally biased region" description="Low complexity" evidence="1">
    <location>
        <begin position="198"/>
        <end position="211"/>
    </location>
</feature>
<evidence type="ECO:0000259" key="2">
    <source>
        <dbReference type="Pfam" id="PF24852"/>
    </source>
</evidence>
<evidence type="ECO:0000313" key="4">
    <source>
        <dbReference type="Proteomes" id="UP000012174"/>
    </source>
</evidence>
<dbReference type="HOGENOM" id="CLU_060561_1_0_1"/>
<feature type="region of interest" description="Disordered" evidence="1">
    <location>
        <begin position="52"/>
        <end position="88"/>
    </location>
</feature>
<feature type="domain" description="DUF7726" evidence="2">
    <location>
        <begin position="112"/>
        <end position="183"/>
    </location>
</feature>
<dbReference type="KEGG" id="ela:UCREL1_8525"/>
<dbReference type="InterPro" id="IPR056143">
    <property type="entry name" value="DUF7726"/>
</dbReference>
<gene>
    <name evidence="3" type="ORF">UCREL1_8525</name>
</gene>
<organism evidence="3 4">
    <name type="scientific">Eutypa lata (strain UCR-EL1)</name>
    <name type="common">Grapevine dieback disease fungus</name>
    <name type="synonym">Eutypa armeniacae</name>
    <dbReference type="NCBI Taxonomy" id="1287681"/>
    <lineage>
        <taxon>Eukaryota</taxon>
        <taxon>Fungi</taxon>
        <taxon>Dikarya</taxon>
        <taxon>Ascomycota</taxon>
        <taxon>Pezizomycotina</taxon>
        <taxon>Sordariomycetes</taxon>
        <taxon>Xylariomycetidae</taxon>
        <taxon>Xylariales</taxon>
        <taxon>Diatrypaceae</taxon>
        <taxon>Eutypa</taxon>
    </lineage>
</organism>
<dbReference type="EMBL" id="KB707053">
    <property type="protein sequence ID" value="EMR64509.1"/>
    <property type="molecule type" value="Genomic_DNA"/>
</dbReference>
<protein>
    <recommendedName>
        <fullName evidence="2">DUF7726 domain-containing protein</fullName>
    </recommendedName>
</protein>
<keyword evidence="4" id="KW-1185">Reference proteome</keyword>
<feature type="domain" description="DUF7726" evidence="2">
    <location>
        <begin position="235"/>
        <end position="316"/>
    </location>
</feature>
<dbReference type="PANTHER" id="PTHR42339:SF1">
    <property type="entry name" value="HISTONE H1"/>
    <property type="match status" value="1"/>
</dbReference>
<proteinExistence type="predicted"/>
<dbReference type="Proteomes" id="UP000012174">
    <property type="component" value="Unassembled WGS sequence"/>
</dbReference>
<name>M7SE49_EUTLA</name>
<sequence length="344" mass="38004">MPPTNATSQRKALGDASNRANLTAQGEAGDALQEKYLDIIKTYDAIGRPGALKSAQTKENEVHSATSKGKATAAKPSGSSSRKRKAETTLEEDIAAYKQDLGDKYAYLWDEPVTTTCNQVRGKINKLLDSGIMKKVEFCKAIGLSNNNLNAFLSKTGPYGGSGCAAYHAAWRWFKERELERLKMPDVKKRQKLEAEQASVATSGTSAGAASKPSLTSIPDISNIHLLGEETDEVEVYDTCDEIRRKINAHLKTPGLTQAQFCRDIYGQLHVPKCKSIQSKQLSDFRGQKGPRTGAKSTVFYAAYVYFEKLRLAEGKPENKHRQEMKAVWEHRGGMDRDVDHRTS</sequence>